<feature type="region of interest" description="Disordered" evidence="2">
    <location>
        <begin position="213"/>
        <end position="240"/>
    </location>
</feature>
<proteinExistence type="predicted"/>
<gene>
    <name evidence="4" type="ORF">FGG08_004861</name>
</gene>
<evidence type="ECO:0000313" key="4">
    <source>
        <dbReference type="EMBL" id="KAH0538573.1"/>
    </source>
</evidence>
<dbReference type="EMBL" id="JAGHQL010000104">
    <property type="protein sequence ID" value="KAH0538573.1"/>
    <property type="molecule type" value="Genomic_DNA"/>
</dbReference>
<dbReference type="OrthoDB" id="436852at2759"/>
<feature type="region of interest" description="Disordered" evidence="2">
    <location>
        <begin position="1"/>
        <end position="175"/>
    </location>
</feature>
<dbReference type="AlphaFoldDB" id="A0A9P8KZ47"/>
<evidence type="ECO:0000256" key="1">
    <source>
        <dbReference type="ARBA" id="ARBA00011353"/>
    </source>
</evidence>
<feature type="compositionally biased region" description="Low complexity" evidence="2">
    <location>
        <begin position="375"/>
        <end position="384"/>
    </location>
</feature>
<feature type="non-terminal residue" evidence="4">
    <location>
        <position position="418"/>
    </location>
</feature>
<dbReference type="GO" id="GO:0006338">
    <property type="term" value="P:chromatin remodeling"/>
    <property type="evidence" value="ECO:0007669"/>
    <property type="project" value="UniProtKB-ARBA"/>
</dbReference>
<dbReference type="PROSITE" id="PS50013">
    <property type="entry name" value="CHROMO_2"/>
    <property type="match status" value="1"/>
</dbReference>
<dbReference type="InterPro" id="IPR023780">
    <property type="entry name" value="Chromo_domain"/>
</dbReference>
<dbReference type="CDD" id="cd00024">
    <property type="entry name" value="CD_CSD"/>
    <property type="match status" value="1"/>
</dbReference>
<dbReference type="SMART" id="SM00298">
    <property type="entry name" value="CHROMO"/>
    <property type="match status" value="1"/>
</dbReference>
<reference evidence="4" key="1">
    <citation type="submission" date="2021-03" db="EMBL/GenBank/DDBJ databases">
        <title>Comparative genomics and phylogenomic investigation of the class Geoglossomycetes provide insights into ecological specialization and systematics.</title>
        <authorList>
            <person name="Melie T."/>
            <person name="Pirro S."/>
            <person name="Miller A.N."/>
            <person name="Quandt A."/>
        </authorList>
    </citation>
    <scope>NUCLEOTIDE SEQUENCE</scope>
    <source>
        <strain evidence="4">GBOQ0MN5Z8</strain>
    </source>
</reference>
<feature type="region of interest" description="Disordered" evidence="2">
    <location>
        <begin position="350"/>
        <end position="418"/>
    </location>
</feature>
<comment type="subunit">
    <text evidence="1">Component of the NuA4 histone acetyltransferase complex.</text>
</comment>
<feature type="compositionally biased region" description="Polar residues" evidence="2">
    <location>
        <begin position="141"/>
        <end position="161"/>
    </location>
</feature>
<sequence length="418" mass="45071">RKSPAISAADALQSELEGSPAARPPKDIYEVPTTPVRSKGRTNGVRSAKKQASPKTPKLVTQALPEPVPQISPQLEPAPQQAPNHETQNPQEPAPQQAPNHETQNPQELAPQRAPNHEMQSPQEPASQQAPSHEMQAPQEPVSQQAPNPEMQTPQGPTLRQASKHGSKAFVSPKKGPLMHLNYQLAFQIEKGDWVVRLRDLAAPKLSKDDIWDGPFQVQELPRSTSNPIEPSPGGSTDPPLVKLKLPPSSVASPWTPLTRLLPIHSIAEMPSRGVVHLTKDTSVFIDLGIKFKPKSRREKDMFTVGKIRGEKVEAGEVKYLVHWAEYPDEDDSWEGGGGIPDQFKEEWGTLHGKEKEVEGRAVAVEPSGVGGTSGSASAGEPAPVRGAKRAEAASPADGHGEGGGARKRRRSAKALAN</sequence>
<accession>A0A9P8KZ47</accession>
<evidence type="ECO:0000313" key="5">
    <source>
        <dbReference type="Proteomes" id="UP000698800"/>
    </source>
</evidence>
<protein>
    <recommendedName>
        <fullName evidence="3">Chromo domain-containing protein</fullName>
    </recommendedName>
</protein>
<feature type="compositionally biased region" description="Low complexity" evidence="2">
    <location>
        <begin position="88"/>
        <end position="100"/>
    </location>
</feature>
<dbReference type="Gene3D" id="2.40.50.40">
    <property type="match status" value="1"/>
</dbReference>
<dbReference type="Proteomes" id="UP000698800">
    <property type="component" value="Unassembled WGS sequence"/>
</dbReference>
<name>A0A9P8KZ47_9PEZI</name>
<dbReference type="InterPro" id="IPR016197">
    <property type="entry name" value="Chromo-like_dom_sf"/>
</dbReference>
<feature type="domain" description="Chromo" evidence="3">
    <location>
        <begin position="303"/>
        <end position="335"/>
    </location>
</feature>
<keyword evidence="5" id="KW-1185">Reference proteome</keyword>
<feature type="compositionally biased region" description="Basic and acidic residues" evidence="2">
    <location>
        <begin position="350"/>
        <end position="360"/>
    </location>
</feature>
<dbReference type="Pfam" id="PF00385">
    <property type="entry name" value="Chromo"/>
    <property type="match status" value="1"/>
</dbReference>
<evidence type="ECO:0000256" key="2">
    <source>
        <dbReference type="SAM" id="MobiDB-lite"/>
    </source>
</evidence>
<feature type="compositionally biased region" description="Low complexity" evidence="2">
    <location>
        <begin position="120"/>
        <end position="132"/>
    </location>
</feature>
<comment type="caution">
    <text evidence="4">The sequence shown here is derived from an EMBL/GenBank/DDBJ whole genome shotgun (WGS) entry which is preliminary data.</text>
</comment>
<dbReference type="InterPro" id="IPR000953">
    <property type="entry name" value="Chromo/chromo_shadow_dom"/>
</dbReference>
<dbReference type="SUPFAM" id="SSF54160">
    <property type="entry name" value="Chromo domain-like"/>
    <property type="match status" value="1"/>
</dbReference>
<organism evidence="4 5">
    <name type="scientific">Glutinoglossum americanum</name>
    <dbReference type="NCBI Taxonomy" id="1670608"/>
    <lineage>
        <taxon>Eukaryota</taxon>
        <taxon>Fungi</taxon>
        <taxon>Dikarya</taxon>
        <taxon>Ascomycota</taxon>
        <taxon>Pezizomycotina</taxon>
        <taxon>Geoglossomycetes</taxon>
        <taxon>Geoglossales</taxon>
        <taxon>Geoglossaceae</taxon>
        <taxon>Glutinoglossum</taxon>
    </lineage>
</organism>
<feature type="compositionally biased region" description="Basic residues" evidence="2">
    <location>
        <begin position="406"/>
        <end position="418"/>
    </location>
</feature>
<evidence type="ECO:0000259" key="3">
    <source>
        <dbReference type="PROSITE" id="PS50013"/>
    </source>
</evidence>